<keyword evidence="4 5" id="KW-0472">Membrane</keyword>
<feature type="transmembrane region" description="Helical" evidence="5">
    <location>
        <begin position="167"/>
        <end position="191"/>
    </location>
</feature>
<protein>
    <submittedName>
        <fullName evidence="6">Uncharacterized protein</fullName>
    </submittedName>
</protein>
<accession>A0A9W9KWH7</accession>
<dbReference type="PANTHER" id="PTHR31465">
    <property type="entry name" value="PROTEIN RTA1-RELATED"/>
    <property type="match status" value="1"/>
</dbReference>
<keyword evidence="2 5" id="KW-0812">Transmembrane</keyword>
<dbReference type="InterPro" id="IPR007568">
    <property type="entry name" value="RTA1"/>
</dbReference>
<name>A0A9W9KWH7_9EURO</name>
<evidence type="ECO:0000313" key="6">
    <source>
        <dbReference type="EMBL" id="KAJ5321167.1"/>
    </source>
</evidence>
<evidence type="ECO:0000256" key="3">
    <source>
        <dbReference type="ARBA" id="ARBA00022989"/>
    </source>
</evidence>
<dbReference type="PANTHER" id="PTHR31465:SF8">
    <property type="entry name" value="DOMAIN PROTEIN, PUTATIVE (AFU_ORTHOLOGUE AFUA_6G14140)-RELATED"/>
    <property type="match status" value="1"/>
</dbReference>
<reference evidence="6" key="2">
    <citation type="journal article" date="2023" name="IMA Fungus">
        <title>Comparative genomic study of the Penicillium genus elucidates a diverse pangenome and 15 lateral gene transfer events.</title>
        <authorList>
            <person name="Petersen C."/>
            <person name="Sorensen T."/>
            <person name="Nielsen M.R."/>
            <person name="Sondergaard T.E."/>
            <person name="Sorensen J.L."/>
            <person name="Fitzpatrick D.A."/>
            <person name="Frisvad J.C."/>
            <person name="Nielsen K.L."/>
        </authorList>
    </citation>
    <scope>NUCLEOTIDE SEQUENCE</scope>
    <source>
        <strain evidence="6">IBT 21472</strain>
    </source>
</reference>
<dbReference type="Proteomes" id="UP001147746">
    <property type="component" value="Unassembled WGS sequence"/>
</dbReference>
<dbReference type="GO" id="GO:0000324">
    <property type="term" value="C:fungal-type vacuole"/>
    <property type="evidence" value="ECO:0007669"/>
    <property type="project" value="TreeGrafter"/>
</dbReference>
<evidence type="ECO:0000256" key="1">
    <source>
        <dbReference type="ARBA" id="ARBA00004141"/>
    </source>
</evidence>
<feature type="transmembrane region" description="Helical" evidence="5">
    <location>
        <begin position="254"/>
        <end position="276"/>
    </location>
</feature>
<evidence type="ECO:0000313" key="7">
    <source>
        <dbReference type="Proteomes" id="UP001147746"/>
    </source>
</evidence>
<proteinExistence type="predicted"/>
<evidence type="ECO:0000256" key="5">
    <source>
        <dbReference type="SAM" id="Phobius"/>
    </source>
</evidence>
<gene>
    <name evidence="6" type="ORF">N7476_004169</name>
</gene>
<dbReference type="EMBL" id="JAPZBO010000003">
    <property type="protein sequence ID" value="KAJ5321167.1"/>
    <property type="molecule type" value="Genomic_DNA"/>
</dbReference>
<feature type="transmembrane region" description="Helical" evidence="5">
    <location>
        <begin position="130"/>
        <end position="155"/>
    </location>
</feature>
<feature type="transmembrane region" description="Helical" evidence="5">
    <location>
        <begin position="212"/>
        <end position="234"/>
    </location>
</feature>
<sequence length="283" mass="31392">MTDTSKCTFVTSECPVEATTYGYRPNLGANLFFAILYGLCGLYSLIIGIKSRQWTFTIALAGCSFIELAGYIGRILMQSNPWTEGGFDVQLVCLIVAPSFIAAGIYWSLKHIVLYLGPEKSRLPPRFYPRIFIGCDIASILIQFAGGGIAVSASATKTKKLDAGNNLMIAGIAFQVATMGICGLLGIDFAFRLYRQGRSSRFEEKRSKKEALLFNLFCAGEIFAYITVLIRCIYRLPEMAEGWANSLMRNEVEFMVLDGMMVALAVVTLTIFHPYFTCPFVRK</sequence>
<dbReference type="GO" id="GO:0005886">
    <property type="term" value="C:plasma membrane"/>
    <property type="evidence" value="ECO:0007669"/>
    <property type="project" value="TreeGrafter"/>
</dbReference>
<evidence type="ECO:0000256" key="4">
    <source>
        <dbReference type="ARBA" id="ARBA00023136"/>
    </source>
</evidence>
<comment type="subcellular location">
    <subcellularLocation>
        <location evidence="1">Membrane</location>
        <topology evidence="1">Multi-pass membrane protein</topology>
    </subcellularLocation>
</comment>
<dbReference type="AlphaFoldDB" id="A0A9W9KWH7"/>
<keyword evidence="3 5" id="KW-1133">Transmembrane helix</keyword>
<comment type="caution">
    <text evidence="6">The sequence shown here is derived from an EMBL/GenBank/DDBJ whole genome shotgun (WGS) entry which is preliminary data.</text>
</comment>
<feature type="transmembrane region" description="Helical" evidence="5">
    <location>
        <begin position="31"/>
        <end position="49"/>
    </location>
</feature>
<keyword evidence="7" id="KW-1185">Reference proteome</keyword>
<dbReference type="Pfam" id="PF04479">
    <property type="entry name" value="RTA1"/>
    <property type="match status" value="1"/>
</dbReference>
<reference evidence="6" key="1">
    <citation type="submission" date="2022-12" db="EMBL/GenBank/DDBJ databases">
        <authorList>
            <person name="Petersen C."/>
        </authorList>
    </citation>
    <scope>NUCLEOTIDE SEQUENCE</scope>
    <source>
        <strain evidence="6">IBT 21472</strain>
    </source>
</reference>
<organism evidence="6 7">
    <name type="scientific">Penicillium atrosanguineum</name>
    <dbReference type="NCBI Taxonomy" id="1132637"/>
    <lineage>
        <taxon>Eukaryota</taxon>
        <taxon>Fungi</taxon>
        <taxon>Dikarya</taxon>
        <taxon>Ascomycota</taxon>
        <taxon>Pezizomycotina</taxon>
        <taxon>Eurotiomycetes</taxon>
        <taxon>Eurotiomycetidae</taxon>
        <taxon>Eurotiales</taxon>
        <taxon>Aspergillaceae</taxon>
        <taxon>Penicillium</taxon>
    </lineage>
</organism>
<evidence type="ECO:0000256" key="2">
    <source>
        <dbReference type="ARBA" id="ARBA00022692"/>
    </source>
</evidence>
<feature type="transmembrane region" description="Helical" evidence="5">
    <location>
        <begin position="56"/>
        <end position="77"/>
    </location>
</feature>
<feature type="transmembrane region" description="Helical" evidence="5">
    <location>
        <begin position="89"/>
        <end position="109"/>
    </location>
</feature>